<dbReference type="EMBL" id="JACOPE010000001">
    <property type="protein sequence ID" value="MBC5683248.1"/>
    <property type="molecule type" value="Genomic_DNA"/>
</dbReference>
<evidence type="ECO:0000313" key="3">
    <source>
        <dbReference type="EMBL" id="MBC5683248.1"/>
    </source>
</evidence>
<sequence length="112" mass="13216">MVQNRVKELRKERNILQEELAAKLNVSQQTISRIENGTSSLPADILIDLSKFFDVSIDYILCYSDARHTLEYQLEYKQVSERNYQLCRAYERLDKSNQTLIFQLVEQLSKPE</sequence>
<accession>A0ABR7G741</accession>
<dbReference type="PANTHER" id="PTHR46558:SF11">
    <property type="entry name" value="HTH-TYPE TRANSCRIPTIONAL REGULATOR XRE"/>
    <property type="match status" value="1"/>
</dbReference>
<name>A0ABR7G741_9FIRM</name>
<keyword evidence="4" id="KW-1185">Reference proteome</keyword>
<keyword evidence="1" id="KW-0238">DNA-binding</keyword>
<dbReference type="InterPro" id="IPR001387">
    <property type="entry name" value="Cro/C1-type_HTH"/>
</dbReference>
<dbReference type="SMART" id="SM00530">
    <property type="entry name" value="HTH_XRE"/>
    <property type="match status" value="1"/>
</dbReference>
<dbReference type="CDD" id="cd00093">
    <property type="entry name" value="HTH_XRE"/>
    <property type="match status" value="1"/>
</dbReference>
<dbReference type="Proteomes" id="UP000631576">
    <property type="component" value="Unassembled WGS sequence"/>
</dbReference>
<dbReference type="PANTHER" id="PTHR46558">
    <property type="entry name" value="TRACRIPTIONAL REGULATORY PROTEIN-RELATED-RELATED"/>
    <property type="match status" value="1"/>
</dbReference>
<evidence type="ECO:0000313" key="4">
    <source>
        <dbReference type="Proteomes" id="UP000631576"/>
    </source>
</evidence>
<evidence type="ECO:0000259" key="2">
    <source>
        <dbReference type="PROSITE" id="PS50943"/>
    </source>
</evidence>
<organism evidence="3 4">
    <name type="scientific">Ruminococcus hominis</name>
    <dbReference type="NCBI Taxonomy" id="2763065"/>
    <lineage>
        <taxon>Bacteria</taxon>
        <taxon>Bacillati</taxon>
        <taxon>Bacillota</taxon>
        <taxon>Clostridia</taxon>
        <taxon>Eubacteriales</taxon>
        <taxon>Oscillospiraceae</taxon>
        <taxon>Ruminococcus</taxon>
    </lineage>
</organism>
<dbReference type="Pfam" id="PF01381">
    <property type="entry name" value="HTH_3"/>
    <property type="match status" value="1"/>
</dbReference>
<comment type="caution">
    <text evidence="3">The sequence shown here is derived from an EMBL/GenBank/DDBJ whole genome shotgun (WGS) entry which is preliminary data.</text>
</comment>
<proteinExistence type="predicted"/>
<dbReference type="InterPro" id="IPR010982">
    <property type="entry name" value="Lambda_DNA-bd_dom_sf"/>
</dbReference>
<protein>
    <submittedName>
        <fullName evidence="3">Helix-turn-helix transcriptional regulator</fullName>
    </submittedName>
</protein>
<feature type="domain" description="HTH cro/C1-type" evidence="2">
    <location>
        <begin position="6"/>
        <end position="60"/>
    </location>
</feature>
<gene>
    <name evidence="3" type="ORF">H8S40_06645</name>
</gene>
<reference evidence="3 4" key="1">
    <citation type="submission" date="2020-08" db="EMBL/GenBank/DDBJ databases">
        <title>Genome public.</title>
        <authorList>
            <person name="Liu C."/>
            <person name="Sun Q."/>
        </authorList>
    </citation>
    <scope>NUCLEOTIDE SEQUENCE [LARGE SCALE GENOMIC DNA]</scope>
    <source>
        <strain evidence="3 4">NSJ-13</strain>
    </source>
</reference>
<evidence type="ECO:0000256" key="1">
    <source>
        <dbReference type="ARBA" id="ARBA00023125"/>
    </source>
</evidence>
<dbReference type="Gene3D" id="1.10.260.40">
    <property type="entry name" value="lambda repressor-like DNA-binding domains"/>
    <property type="match status" value="1"/>
</dbReference>
<dbReference type="PROSITE" id="PS50943">
    <property type="entry name" value="HTH_CROC1"/>
    <property type="match status" value="1"/>
</dbReference>
<dbReference type="SUPFAM" id="SSF47413">
    <property type="entry name" value="lambda repressor-like DNA-binding domains"/>
    <property type="match status" value="1"/>
</dbReference>